<accession>A0A179FD12</accession>
<proteinExistence type="predicted"/>
<protein>
    <submittedName>
        <fullName evidence="1">Uncharacterized protein</fullName>
    </submittedName>
</protein>
<dbReference type="Proteomes" id="UP000078397">
    <property type="component" value="Unassembled WGS sequence"/>
</dbReference>
<reference evidence="1 2" key="1">
    <citation type="journal article" date="2016" name="PLoS Pathog.">
        <title>Biosynthesis of antibiotic leucinostatins in bio-control fungus Purpureocillium lilacinum and their inhibition on phytophthora revealed by genome mining.</title>
        <authorList>
            <person name="Wang G."/>
            <person name="Liu Z."/>
            <person name="Lin R."/>
            <person name="Li E."/>
            <person name="Mao Z."/>
            <person name="Ling J."/>
            <person name="Yang Y."/>
            <person name="Yin W.B."/>
            <person name="Xie B."/>
        </authorList>
    </citation>
    <scope>NUCLEOTIDE SEQUENCE [LARGE SCALE GENOMIC DNA]</scope>
    <source>
        <strain evidence="1">170</strain>
    </source>
</reference>
<dbReference type="RefSeq" id="XP_018140523.1">
    <property type="nucleotide sequence ID" value="XM_018287494.1"/>
</dbReference>
<name>A0A179FD12_METCM</name>
<evidence type="ECO:0000313" key="2">
    <source>
        <dbReference type="Proteomes" id="UP000078397"/>
    </source>
</evidence>
<dbReference type="KEGG" id="pchm:VFPPC_08862"/>
<sequence>MDVAVDEKCWIDKLPNEIVKQIMELLVTFEREYRPELSEYNPIDSRDLRALTSAWPSCRPLAQQLYYAKLHIRNFRNNGEELALGSRNLYGPGGRPNHHIEGTKSLCSALETKQNPGSLCQQVRISLTNMYPKGYEPSSDTELLAKMLDMLSNAEKLCIDKQHQSAWQKPERMWDGLLRRAGSMENLKQASLSFIHSEIELEEVLDLQWGPNMKKLQLRGHIGVANKKRFQKFRGQNISSLSLDISTTNPTKSEIFKHWATALEEVSFYRQDDYFGGSPPDLDRHIPTLRVFELKCFQWPDIEIYRAGMYDFSMFTALEDLKVHGEILRGGRDDRGPFTEHEARCVLGAPKLRKFTWCLPLSWWKDSWGAEVRWLRGLAQAAAEGNTLLREMRVELDVKSWDPRSQKKGWRPLLNLRDELEILNRECGGRIVVSHNLGGIKA</sequence>
<dbReference type="EMBL" id="LSBJ02000006">
    <property type="protein sequence ID" value="OAQ62943.1"/>
    <property type="molecule type" value="Genomic_DNA"/>
</dbReference>
<gene>
    <name evidence="1" type="ORF">VFPPC_08862</name>
</gene>
<comment type="caution">
    <text evidence="1">The sequence shown here is derived from an EMBL/GenBank/DDBJ whole genome shotgun (WGS) entry which is preliminary data.</text>
</comment>
<organism evidence="1 2">
    <name type="scientific">Pochonia chlamydosporia 170</name>
    <dbReference type="NCBI Taxonomy" id="1380566"/>
    <lineage>
        <taxon>Eukaryota</taxon>
        <taxon>Fungi</taxon>
        <taxon>Dikarya</taxon>
        <taxon>Ascomycota</taxon>
        <taxon>Pezizomycotina</taxon>
        <taxon>Sordariomycetes</taxon>
        <taxon>Hypocreomycetidae</taxon>
        <taxon>Hypocreales</taxon>
        <taxon>Clavicipitaceae</taxon>
        <taxon>Pochonia</taxon>
    </lineage>
</organism>
<keyword evidence="2" id="KW-1185">Reference proteome</keyword>
<dbReference type="OrthoDB" id="5139510at2759"/>
<dbReference type="AlphaFoldDB" id="A0A179FD12"/>
<dbReference type="GeneID" id="28851488"/>
<evidence type="ECO:0000313" key="1">
    <source>
        <dbReference type="EMBL" id="OAQ62943.1"/>
    </source>
</evidence>